<accession>A0A7H1DT51</accession>
<evidence type="ECO:0000313" key="1">
    <source>
        <dbReference type="EMBL" id="QNS40159.1"/>
    </source>
</evidence>
<name>A0A7H1DT51_9FLAO</name>
<protein>
    <submittedName>
        <fullName evidence="1">Uncharacterized protein</fullName>
    </submittedName>
</protein>
<sequence length="143" mass="17148">MTAINYLMTETAKKSLQKELRYQNKILQRKATQLKVTPENQAFIWNHLGQALFSIDYASFHIKALNRLNAFPDTDSLMEFANKTETKFNIFLQNLNEEGKSRYRKERTEYEEFARQFSTFNDDERKRIYGMANRIEKDKFRVK</sequence>
<proteinExistence type="predicted"/>
<dbReference type="KEGG" id="cmaq:H0S70_07025"/>
<dbReference type="RefSeq" id="WP_188320284.1">
    <property type="nucleotide sequence ID" value="NZ_CP060203.1"/>
</dbReference>
<gene>
    <name evidence="1" type="ORF">H0S70_07025</name>
</gene>
<dbReference type="EMBL" id="CP060203">
    <property type="protein sequence ID" value="QNS40159.1"/>
    <property type="molecule type" value="Genomic_DNA"/>
</dbReference>
<reference evidence="1 2" key="1">
    <citation type="submission" date="2020-07" db="EMBL/GenBank/DDBJ databases">
        <title>Complete genome and description of Chryseobacterium manosquense strain Marseille-Q2069 sp. nov.</title>
        <authorList>
            <person name="Boxberger M."/>
        </authorList>
    </citation>
    <scope>NUCLEOTIDE SEQUENCE [LARGE SCALE GENOMIC DNA]</scope>
    <source>
        <strain evidence="1 2">Marseille-Q2069</strain>
    </source>
</reference>
<keyword evidence="2" id="KW-1185">Reference proteome</keyword>
<evidence type="ECO:0000313" key="2">
    <source>
        <dbReference type="Proteomes" id="UP000516438"/>
    </source>
</evidence>
<organism evidence="1 2">
    <name type="scientific">Chryseobacterium manosquense</name>
    <dbReference type="NCBI Taxonomy" id="2754694"/>
    <lineage>
        <taxon>Bacteria</taxon>
        <taxon>Pseudomonadati</taxon>
        <taxon>Bacteroidota</taxon>
        <taxon>Flavobacteriia</taxon>
        <taxon>Flavobacteriales</taxon>
        <taxon>Weeksellaceae</taxon>
        <taxon>Chryseobacterium group</taxon>
        <taxon>Chryseobacterium</taxon>
    </lineage>
</organism>
<dbReference type="Proteomes" id="UP000516438">
    <property type="component" value="Chromosome"/>
</dbReference>
<dbReference type="AlphaFoldDB" id="A0A7H1DT51"/>